<feature type="region of interest" description="Disordered" evidence="1">
    <location>
        <begin position="1"/>
        <end position="24"/>
    </location>
</feature>
<protein>
    <submittedName>
        <fullName evidence="2">Uncharacterized protein</fullName>
    </submittedName>
</protein>
<organism evidence="2 3">
    <name type="scientific">Actinopolymorpha pittospori</name>
    <dbReference type="NCBI Taxonomy" id="648752"/>
    <lineage>
        <taxon>Bacteria</taxon>
        <taxon>Bacillati</taxon>
        <taxon>Actinomycetota</taxon>
        <taxon>Actinomycetes</taxon>
        <taxon>Propionibacteriales</taxon>
        <taxon>Actinopolymorphaceae</taxon>
        <taxon>Actinopolymorpha</taxon>
    </lineage>
</organism>
<evidence type="ECO:0000256" key="1">
    <source>
        <dbReference type="SAM" id="MobiDB-lite"/>
    </source>
</evidence>
<sequence length="127" mass="14115">MRPDGRESTRATAPGAPRSPTNSWRRCCKVRTEFAAGNERVDGSDTILAARPEESREDIQDRLYRSRHYASPRMLTRHRIAEVLYAGIGAGLLEAVPAARVDDTVSMMVEAMLDGRLHPRMLAAHGE</sequence>
<reference evidence="2" key="1">
    <citation type="submission" date="2020-10" db="EMBL/GenBank/DDBJ databases">
        <title>Sequencing the genomes of 1000 actinobacteria strains.</title>
        <authorList>
            <person name="Klenk H.-P."/>
        </authorList>
    </citation>
    <scope>NUCLEOTIDE SEQUENCE</scope>
    <source>
        <strain evidence="2">DSM 45354</strain>
    </source>
</reference>
<evidence type="ECO:0000313" key="2">
    <source>
        <dbReference type="EMBL" id="MBE1609844.1"/>
    </source>
</evidence>
<evidence type="ECO:0000313" key="3">
    <source>
        <dbReference type="Proteomes" id="UP000638648"/>
    </source>
</evidence>
<accession>A0A927RCF6</accession>
<dbReference type="RefSeq" id="WP_192753347.1">
    <property type="nucleotide sequence ID" value="NZ_BAABJL010000218.1"/>
</dbReference>
<proteinExistence type="predicted"/>
<dbReference type="EMBL" id="JADBEM010000001">
    <property type="protein sequence ID" value="MBE1609844.1"/>
    <property type="molecule type" value="Genomic_DNA"/>
</dbReference>
<dbReference type="AlphaFoldDB" id="A0A927RCF6"/>
<name>A0A927RCF6_9ACTN</name>
<gene>
    <name evidence="2" type="ORF">HEB94_006692</name>
</gene>
<dbReference type="Proteomes" id="UP000638648">
    <property type="component" value="Unassembled WGS sequence"/>
</dbReference>
<comment type="caution">
    <text evidence="2">The sequence shown here is derived from an EMBL/GenBank/DDBJ whole genome shotgun (WGS) entry which is preliminary data.</text>
</comment>
<keyword evidence="3" id="KW-1185">Reference proteome</keyword>